<dbReference type="PANTHER" id="PTHR37162:SF1">
    <property type="entry name" value="BED-TYPE DOMAIN-CONTAINING PROTEIN"/>
    <property type="match status" value="1"/>
</dbReference>
<sequence>MASSMTVNIFEDDFSLSSVENKHKKTQNITRKRKRNGVSDTKKGVFSKDWLKDPKYCDFLQEVRHDPTKARYSSSNCDISVYGGGKNHLDKHVDTVKHQEFMKNKTQNSLETFFTPCTELDKLSAIEATFVFHGVKHAHSYLSQGCTVSVVKTAFPTCTIAKNMTCGRTKARSIACDVLSPYFVKEVLVGVQKNTYYFLAYGATNRGNSKVFPFVVQYSSDKGVKCGLIEVIEYPGETANELFRNTHEVMMSNGSTIEGLTALGADNTNVNFENIDIDKLYDELCEVQTTYIVLNKKGRPLHEQIQLFLRENKQGIKHDDKEDKEEEKKDMDDGKTKEEETKRIYPDRLWAHLFHVHDKPAPNLKQLISFCFSISISNGYCEGVFNHMKQAWTNTRNKMAPELTSA</sequence>
<evidence type="ECO:0000313" key="2">
    <source>
        <dbReference type="EMBL" id="CAF1505687.1"/>
    </source>
</evidence>
<dbReference type="PANTHER" id="PTHR37162">
    <property type="entry name" value="HAT FAMILY DIMERISATION DOMAINCONTAINING PROTEIN-RELATED"/>
    <property type="match status" value="1"/>
</dbReference>
<evidence type="ECO:0008006" key="5">
    <source>
        <dbReference type="Google" id="ProtNLM"/>
    </source>
</evidence>
<dbReference type="EMBL" id="CAJNOQ010022779">
    <property type="protein sequence ID" value="CAF1505687.1"/>
    <property type="molecule type" value="Genomic_DNA"/>
</dbReference>
<dbReference type="Proteomes" id="UP000681722">
    <property type="component" value="Unassembled WGS sequence"/>
</dbReference>
<evidence type="ECO:0000313" key="4">
    <source>
        <dbReference type="Proteomes" id="UP000663829"/>
    </source>
</evidence>
<dbReference type="Proteomes" id="UP000663829">
    <property type="component" value="Unassembled WGS sequence"/>
</dbReference>
<evidence type="ECO:0000256" key="1">
    <source>
        <dbReference type="SAM" id="MobiDB-lite"/>
    </source>
</evidence>
<organism evidence="2 4">
    <name type="scientific">Didymodactylos carnosus</name>
    <dbReference type="NCBI Taxonomy" id="1234261"/>
    <lineage>
        <taxon>Eukaryota</taxon>
        <taxon>Metazoa</taxon>
        <taxon>Spiralia</taxon>
        <taxon>Gnathifera</taxon>
        <taxon>Rotifera</taxon>
        <taxon>Eurotatoria</taxon>
        <taxon>Bdelloidea</taxon>
        <taxon>Philodinida</taxon>
        <taxon>Philodinidae</taxon>
        <taxon>Didymodactylos</taxon>
    </lineage>
</organism>
<reference evidence="2" key="1">
    <citation type="submission" date="2021-02" db="EMBL/GenBank/DDBJ databases">
        <authorList>
            <person name="Nowell W R."/>
        </authorList>
    </citation>
    <scope>NUCLEOTIDE SEQUENCE</scope>
</reference>
<name>A0A815TIJ9_9BILA</name>
<accession>A0A815TIJ9</accession>
<gene>
    <name evidence="2" type="ORF">GPM918_LOCUS36884</name>
    <name evidence="3" type="ORF">SRO942_LOCUS37637</name>
</gene>
<dbReference type="OrthoDB" id="6782434at2759"/>
<evidence type="ECO:0000313" key="3">
    <source>
        <dbReference type="EMBL" id="CAF4366974.1"/>
    </source>
</evidence>
<protein>
    <recommendedName>
        <fullName evidence="5">HAT C-terminal dimerisation domain-containing protein</fullName>
    </recommendedName>
</protein>
<comment type="caution">
    <text evidence="2">The sequence shown here is derived from an EMBL/GenBank/DDBJ whole genome shotgun (WGS) entry which is preliminary data.</text>
</comment>
<keyword evidence="4" id="KW-1185">Reference proteome</keyword>
<dbReference type="EMBL" id="CAJOBC010088309">
    <property type="protein sequence ID" value="CAF4366974.1"/>
    <property type="molecule type" value="Genomic_DNA"/>
</dbReference>
<proteinExistence type="predicted"/>
<feature type="region of interest" description="Disordered" evidence="1">
    <location>
        <begin position="316"/>
        <end position="340"/>
    </location>
</feature>
<dbReference type="AlphaFoldDB" id="A0A815TIJ9"/>